<dbReference type="PRINTS" id="PR01239">
    <property type="entry name" value="EP450IICYP52"/>
</dbReference>
<evidence type="ECO:0000256" key="6">
    <source>
        <dbReference type="ARBA" id="ARBA00023004"/>
    </source>
</evidence>
<evidence type="ECO:0000256" key="3">
    <source>
        <dbReference type="ARBA" id="ARBA00022617"/>
    </source>
</evidence>
<comment type="similarity">
    <text evidence="2">Belongs to the cytochrome P450 family.</text>
</comment>
<keyword evidence="5" id="KW-0560">Oxidoreductase</keyword>
<dbReference type="Proteomes" id="UP000696280">
    <property type="component" value="Unassembled WGS sequence"/>
</dbReference>
<comment type="cofactor">
    <cofactor evidence="1">
        <name>heme</name>
        <dbReference type="ChEBI" id="CHEBI:30413"/>
    </cofactor>
</comment>
<dbReference type="OrthoDB" id="1470350at2759"/>
<dbReference type="InterPro" id="IPR002402">
    <property type="entry name" value="Cyt_P450_E_grp-II"/>
</dbReference>
<dbReference type="GO" id="GO:0005506">
    <property type="term" value="F:iron ion binding"/>
    <property type="evidence" value="ECO:0007669"/>
    <property type="project" value="InterPro"/>
</dbReference>
<sequence>MIESILENWAPKHLVAVAIGLFALWRITRRISQELKIRRLGGHTRRVKTWLPLDVDLICKAILGTIKHRNLETWNGWFITPSETSYTVEAKPAGRRIIFTADPENIKAILATQFASYGKGNPFHEEWKEFLGDSIFTTDEEQWHDSRQLIRPQFIKDRVSDLDVFEEHVQILIRKMREEGRTSDGKEGKGFDVSDMLFRYTLDAATHFLFGNSVNSLEKPEQEFARAFAEVQRVQNFISRAGPFNGLVPRGQFRKAIKTLNEFVNPFVDQALRLSPEELATKSKSDQGYTFLHALAGFTRDRKVLRDQLVAVLLAGRDTTASTLSWTFYELARNPSIVKKLRQEIIDRVGLNRAPTYDDLKNMKYLQVSKPPPHPPPPF</sequence>
<keyword evidence="3" id="KW-0349">Heme</keyword>
<feature type="non-terminal residue" evidence="8">
    <location>
        <position position="379"/>
    </location>
</feature>
<reference evidence="8" key="1">
    <citation type="submission" date="2021-07" db="EMBL/GenBank/DDBJ databases">
        <authorList>
            <person name="Durling M."/>
        </authorList>
    </citation>
    <scope>NUCLEOTIDE SEQUENCE</scope>
</reference>
<evidence type="ECO:0000256" key="4">
    <source>
        <dbReference type="ARBA" id="ARBA00022723"/>
    </source>
</evidence>
<evidence type="ECO:0000313" key="9">
    <source>
        <dbReference type="Proteomes" id="UP000696280"/>
    </source>
</evidence>
<dbReference type="AlphaFoldDB" id="A0A9N9Q0C7"/>
<dbReference type="PRINTS" id="PR00464">
    <property type="entry name" value="EP450II"/>
</dbReference>
<comment type="caution">
    <text evidence="8">The sequence shown here is derived from an EMBL/GenBank/DDBJ whole genome shotgun (WGS) entry which is preliminary data.</text>
</comment>
<gene>
    <name evidence="8" type="ORF">HYFRA_00013431</name>
</gene>
<dbReference type="PANTHER" id="PTHR24287">
    <property type="entry name" value="P450, PUTATIVE (EUROFUNG)-RELATED"/>
    <property type="match status" value="1"/>
</dbReference>
<evidence type="ECO:0000256" key="1">
    <source>
        <dbReference type="ARBA" id="ARBA00001971"/>
    </source>
</evidence>
<evidence type="ECO:0000313" key="8">
    <source>
        <dbReference type="EMBL" id="CAG8960607.1"/>
    </source>
</evidence>
<keyword evidence="9" id="KW-1185">Reference proteome</keyword>
<accession>A0A9N9Q0C7</accession>
<protein>
    <recommendedName>
        <fullName evidence="10">Cytochrome P450</fullName>
    </recommendedName>
</protein>
<keyword evidence="6" id="KW-0408">Iron</keyword>
<dbReference type="PANTHER" id="PTHR24287:SF5">
    <property type="entry name" value="P450, PUTATIVE (EUROFUNG)-RELATED"/>
    <property type="match status" value="1"/>
</dbReference>
<dbReference type="InterPro" id="IPR036396">
    <property type="entry name" value="Cyt_P450_sf"/>
</dbReference>
<evidence type="ECO:0000256" key="2">
    <source>
        <dbReference type="ARBA" id="ARBA00010617"/>
    </source>
</evidence>
<dbReference type="SUPFAM" id="SSF48264">
    <property type="entry name" value="Cytochrome P450"/>
    <property type="match status" value="1"/>
</dbReference>
<dbReference type="InterPro" id="IPR002974">
    <property type="entry name" value="Cyt_P450_E_CYP52_ascomycetes"/>
</dbReference>
<evidence type="ECO:0000256" key="5">
    <source>
        <dbReference type="ARBA" id="ARBA00023002"/>
    </source>
</evidence>
<organism evidence="8 9">
    <name type="scientific">Hymenoscyphus fraxineus</name>
    <dbReference type="NCBI Taxonomy" id="746836"/>
    <lineage>
        <taxon>Eukaryota</taxon>
        <taxon>Fungi</taxon>
        <taxon>Dikarya</taxon>
        <taxon>Ascomycota</taxon>
        <taxon>Pezizomycotina</taxon>
        <taxon>Leotiomycetes</taxon>
        <taxon>Helotiales</taxon>
        <taxon>Helotiaceae</taxon>
        <taxon>Hymenoscyphus</taxon>
    </lineage>
</organism>
<proteinExistence type="inferred from homology"/>
<keyword evidence="7" id="KW-0503">Monooxygenase</keyword>
<dbReference type="InterPro" id="IPR001128">
    <property type="entry name" value="Cyt_P450"/>
</dbReference>
<evidence type="ECO:0000256" key="7">
    <source>
        <dbReference type="ARBA" id="ARBA00023033"/>
    </source>
</evidence>
<dbReference type="Pfam" id="PF00067">
    <property type="entry name" value="p450"/>
    <property type="match status" value="1"/>
</dbReference>
<dbReference type="GO" id="GO:0020037">
    <property type="term" value="F:heme binding"/>
    <property type="evidence" value="ECO:0007669"/>
    <property type="project" value="InterPro"/>
</dbReference>
<dbReference type="InterPro" id="IPR047146">
    <property type="entry name" value="Cyt_P450_E_CYP52_fungi"/>
</dbReference>
<evidence type="ECO:0008006" key="10">
    <source>
        <dbReference type="Google" id="ProtNLM"/>
    </source>
</evidence>
<keyword evidence="4" id="KW-0479">Metal-binding</keyword>
<dbReference type="EMBL" id="CAJVRL010000100">
    <property type="protein sequence ID" value="CAG8960607.1"/>
    <property type="molecule type" value="Genomic_DNA"/>
</dbReference>
<dbReference type="GO" id="GO:0016712">
    <property type="term" value="F:oxidoreductase activity, acting on paired donors, with incorporation or reduction of molecular oxygen, reduced flavin or flavoprotein as one donor, and incorporation of one atom of oxygen"/>
    <property type="evidence" value="ECO:0007669"/>
    <property type="project" value="InterPro"/>
</dbReference>
<dbReference type="Gene3D" id="1.10.630.10">
    <property type="entry name" value="Cytochrome P450"/>
    <property type="match status" value="1"/>
</dbReference>
<name>A0A9N9Q0C7_9HELO</name>